<comment type="caution">
    <text evidence="7">The sequence shown here is derived from an EMBL/GenBank/DDBJ whole genome shotgun (WGS) entry which is preliminary data.</text>
</comment>
<protein>
    <submittedName>
        <fullName evidence="7">Membrane protein implicated in regulation of membrane protease activity</fullName>
    </submittedName>
</protein>
<name>A0A4R6SUP9_9SPHI</name>
<dbReference type="PANTHER" id="PTHR33507:SF3">
    <property type="entry name" value="INNER MEMBRANE PROTEIN YBBJ"/>
    <property type="match status" value="1"/>
</dbReference>
<evidence type="ECO:0000256" key="1">
    <source>
        <dbReference type="ARBA" id="ARBA00004141"/>
    </source>
</evidence>
<comment type="subcellular location">
    <subcellularLocation>
        <location evidence="1">Membrane</location>
        <topology evidence="1">Multi-pass membrane protein</topology>
    </subcellularLocation>
</comment>
<dbReference type="OrthoDB" id="5432219at2"/>
<dbReference type="InterPro" id="IPR012340">
    <property type="entry name" value="NA-bd_OB-fold"/>
</dbReference>
<dbReference type="InterPro" id="IPR052165">
    <property type="entry name" value="Membrane_assoc_protease"/>
</dbReference>
<dbReference type="SUPFAM" id="SSF141322">
    <property type="entry name" value="NfeD domain-like"/>
    <property type="match status" value="1"/>
</dbReference>
<dbReference type="GO" id="GO:0005886">
    <property type="term" value="C:plasma membrane"/>
    <property type="evidence" value="ECO:0007669"/>
    <property type="project" value="TreeGrafter"/>
</dbReference>
<dbReference type="EMBL" id="SNYC01000004">
    <property type="protein sequence ID" value="TDQ09470.1"/>
    <property type="molecule type" value="Genomic_DNA"/>
</dbReference>
<accession>A0A4R6SUP9</accession>
<evidence type="ECO:0000259" key="6">
    <source>
        <dbReference type="Pfam" id="PF01957"/>
    </source>
</evidence>
<dbReference type="PANTHER" id="PTHR33507">
    <property type="entry name" value="INNER MEMBRANE PROTEIN YBBJ"/>
    <property type="match status" value="1"/>
</dbReference>
<evidence type="ECO:0000256" key="3">
    <source>
        <dbReference type="ARBA" id="ARBA00022989"/>
    </source>
</evidence>
<evidence type="ECO:0000256" key="4">
    <source>
        <dbReference type="ARBA" id="ARBA00023136"/>
    </source>
</evidence>
<dbReference type="InterPro" id="IPR002810">
    <property type="entry name" value="NfeD-like_C"/>
</dbReference>
<reference evidence="7 8" key="1">
    <citation type="submission" date="2019-03" db="EMBL/GenBank/DDBJ databases">
        <title>Genomic Encyclopedia of Archaeal and Bacterial Type Strains, Phase II (KMG-II): from individual species to whole genera.</title>
        <authorList>
            <person name="Goeker M."/>
        </authorList>
    </citation>
    <scope>NUCLEOTIDE SEQUENCE [LARGE SCALE GENOMIC DNA]</scope>
    <source>
        <strain evidence="7 8">DSM 19035</strain>
    </source>
</reference>
<keyword evidence="7" id="KW-0645">Protease</keyword>
<proteinExistence type="predicted"/>
<feature type="transmembrane region" description="Helical" evidence="5">
    <location>
        <begin position="12"/>
        <end position="45"/>
    </location>
</feature>
<evidence type="ECO:0000313" key="8">
    <source>
        <dbReference type="Proteomes" id="UP000295620"/>
    </source>
</evidence>
<dbReference type="Pfam" id="PF01957">
    <property type="entry name" value="NfeD"/>
    <property type="match status" value="1"/>
</dbReference>
<evidence type="ECO:0000256" key="2">
    <source>
        <dbReference type="ARBA" id="ARBA00022692"/>
    </source>
</evidence>
<dbReference type="AlphaFoldDB" id="A0A4R6SUP9"/>
<keyword evidence="3 5" id="KW-1133">Transmembrane helix</keyword>
<organism evidence="7 8">
    <name type="scientific">Pedobacter metabolipauper</name>
    <dbReference type="NCBI Taxonomy" id="425513"/>
    <lineage>
        <taxon>Bacteria</taxon>
        <taxon>Pseudomonadati</taxon>
        <taxon>Bacteroidota</taxon>
        <taxon>Sphingobacteriia</taxon>
        <taxon>Sphingobacteriales</taxon>
        <taxon>Sphingobacteriaceae</taxon>
        <taxon>Pedobacter</taxon>
    </lineage>
</organism>
<dbReference type="GO" id="GO:0008233">
    <property type="term" value="F:peptidase activity"/>
    <property type="evidence" value="ECO:0007669"/>
    <property type="project" value="UniProtKB-KW"/>
</dbReference>
<keyword evidence="7" id="KW-0378">Hydrolase</keyword>
<dbReference type="RefSeq" id="WP_133575550.1">
    <property type="nucleotide sequence ID" value="NZ_SNYC01000004.1"/>
</dbReference>
<keyword evidence="2 5" id="KW-0812">Transmembrane</keyword>
<dbReference type="Gene3D" id="2.40.50.140">
    <property type="entry name" value="Nucleic acid-binding proteins"/>
    <property type="match status" value="1"/>
</dbReference>
<gene>
    <name evidence="7" type="ORF">ATK78_1625</name>
</gene>
<evidence type="ECO:0000313" key="7">
    <source>
        <dbReference type="EMBL" id="TDQ09470.1"/>
    </source>
</evidence>
<keyword evidence="8" id="KW-1185">Reference proteome</keyword>
<sequence>MIETLDNSVIWFCIGFIFFVLEFMMPGFILFFFGIGAWVVAIVSFFTDITINTQIIIFISSSLFTVVLLRSWIKRKLGKADVNSKQLEDEFIGKIAKAETSIIPGSGGKVEFKGTSWDASSNDIISAGENVMITETKSILLIVRSLKTL</sequence>
<dbReference type="GO" id="GO:0006508">
    <property type="term" value="P:proteolysis"/>
    <property type="evidence" value="ECO:0007669"/>
    <property type="project" value="UniProtKB-KW"/>
</dbReference>
<keyword evidence="4 5" id="KW-0472">Membrane</keyword>
<dbReference type="Proteomes" id="UP000295620">
    <property type="component" value="Unassembled WGS sequence"/>
</dbReference>
<feature type="domain" description="NfeD-like C-terminal" evidence="6">
    <location>
        <begin position="89"/>
        <end position="144"/>
    </location>
</feature>
<evidence type="ECO:0000256" key="5">
    <source>
        <dbReference type="SAM" id="Phobius"/>
    </source>
</evidence>
<feature type="transmembrane region" description="Helical" evidence="5">
    <location>
        <begin position="51"/>
        <end position="69"/>
    </location>
</feature>